<dbReference type="PROSITE" id="PS50157">
    <property type="entry name" value="ZINC_FINGER_C2H2_2"/>
    <property type="match status" value="2"/>
</dbReference>
<comment type="caution">
    <text evidence="10">The sequence shown here is derived from an EMBL/GenBank/DDBJ whole genome shotgun (WGS) entry which is preliminary data.</text>
</comment>
<dbReference type="GO" id="GO:0000981">
    <property type="term" value="F:DNA-binding transcription factor activity, RNA polymerase II-specific"/>
    <property type="evidence" value="ECO:0007669"/>
    <property type="project" value="InterPro"/>
</dbReference>
<evidence type="ECO:0000256" key="8">
    <source>
        <dbReference type="SAM" id="MobiDB-lite"/>
    </source>
</evidence>
<dbReference type="Pfam" id="PF04082">
    <property type="entry name" value="Fungal_trans"/>
    <property type="match status" value="1"/>
</dbReference>
<dbReference type="EMBL" id="QGMH01000220">
    <property type="protein sequence ID" value="TVY22888.1"/>
    <property type="molecule type" value="Genomic_DNA"/>
</dbReference>
<dbReference type="InterPro" id="IPR007219">
    <property type="entry name" value="XnlR_reg_dom"/>
</dbReference>
<evidence type="ECO:0000256" key="1">
    <source>
        <dbReference type="ARBA" id="ARBA00004123"/>
    </source>
</evidence>
<evidence type="ECO:0000256" key="5">
    <source>
        <dbReference type="ARBA" id="ARBA00022833"/>
    </source>
</evidence>
<evidence type="ECO:0000256" key="6">
    <source>
        <dbReference type="ARBA" id="ARBA00023242"/>
    </source>
</evidence>
<accession>A0A8H8QU90</accession>
<dbReference type="GO" id="GO:0000978">
    <property type="term" value="F:RNA polymerase II cis-regulatory region sequence-specific DNA binding"/>
    <property type="evidence" value="ECO:0007669"/>
    <property type="project" value="InterPro"/>
</dbReference>
<keyword evidence="3" id="KW-0677">Repeat</keyword>
<keyword evidence="11" id="KW-1185">Reference proteome</keyword>
<proteinExistence type="predicted"/>
<dbReference type="OrthoDB" id="1405595at2759"/>
<dbReference type="Pfam" id="PF00096">
    <property type="entry name" value="zf-C2H2"/>
    <property type="match status" value="2"/>
</dbReference>
<feature type="compositionally biased region" description="Low complexity" evidence="8">
    <location>
        <begin position="70"/>
        <end position="84"/>
    </location>
</feature>
<sequence>METASRIPVSNGYGNGHAHAHGIVHHHHDMHPVKVEVNNRHGFGSVSVPAVHDSSLANNSNTGSKPSAPNNTNTNTKINTNSPNGSKKQPKEPAKNSKSPVKAAPAGQRFQCPRCPKNFSRIENLTRHQANHEEMGKFACNICKKRFTRSDLLNRHRRIHEGSTKQHVTQIEPTSSSPPQPQPDTQRYDPEVHNGGRSMPQETSLPLIQDHHQNGLANGQPDPNIISNGHSSGALLNGLPNDVYHEQHQNIFIEHPNAGYQNILPHEGLNGQAPALLQGPPNPSQGLTSLMEAALAPQEPYPFTFTPSETFDPNLWGGFMLYGDNANAYMGTYNADISWSLNTFGTDNSPHYDMEKGVGDFPGDPYHYVPYQKYEVHPIDAADAEDEETNDWPDKAGESDAAHNLCRAPRIVPLHLIPVSWQPILDEARGAGLTASTIHPFQHINDSLRETLLTVLDGTQFGRNELSRAEIADVIFPPTDVLDFFLRLYIRFVHPRFPVVHLPTFNIYRSPPLLLLAMMFLGSGHSRMDRGRFCRLFYDHLRIACFRMQELDEKYLRSADNILTYFLLCLAGTWSGSKPAYEFSEGNRGVLITALRRARLLDCRPSANVEVNHFQRESMSPSDAAWMAWVENEKKKRLGMSIYVYDCMFPALFNNQPYISKAETTNCVFPCPEEYWESPTAESWRMLVGAADGPPVTYFLHALNACLLRKRMKPASPIAKTGGELGKIILLYALQTQIFEWRQSTSMMNPTGLMGAFGASALPVGESLRERRRWLVDGLDSWGDCYLTAETSVSATLLQKLAYISLDVSLSDMHLVAGRSNNTNDGDFAEENLKHWANSEMANTTMAHVYSMLDLCHSCVNSGTVPDSSFEVAICLFTGGIICWAYAKLKTDAPREKYLKHMRNASAALTEMGCWRMCCMFGRILKSFEAQRAS</sequence>
<organism evidence="10 11">
    <name type="scientific">Lachnellula hyalina</name>
    <dbReference type="NCBI Taxonomy" id="1316788"/>
    <lineage>
        <taxon>Eukaryota</taxon>
        <taxon>Fungi</taxon>
        <taxon>Dikarya</taxon>
        <taxon>Ascomycota</taxon>
        <taxon>Pezizomycotina</taxon>
        <taxon>Leotiomycetes</taxon>
        <taxon>Helotiales</taxon>
        <taxon>Lachnaceae</taxon>
        <taxon>Lachnellula</taxon>
    </lineage>
</organism>
<feature type="region of interest" description="Disordered" evidence="8">
    <location>
        <begin position="156"/>
        <end position="240"/>
    </location>
</feature>
<reference evidence="10 11" key="1">
    <citation type="submission" date="2018-05" db="EMBL/GenBank/DDBJ databases">
        <title>Genome sequencing and assembly of the regulated plant pathogen Lachnellula willkommii and related sister species for the development of diagnostic species identification markers.</title>
        <authorList>
            <person name="Giroux E."/>
            <person name="Bilodeau G."/>
        </authorList>
    </citation>
    <scope>NUCLEOTIDE SEQUENCE [LARGE SCALE GENOMIC DNA]</scope>
    <source>
        <strain evidence="10 11">CBS 185.66</strain>
    </source>
</reference>
<dbReference type="SUPFAM" id="SSF57667">
    <property type="entry name" value="beta-beta-alpha zinc fingers"/>
    <property type="match status" value="1"/>
</dbReference>
<keyword evidence="2" id="KW-0479">Metal-binding</keyword>
<dbReference type="RefSeq" id="XP_031001676.1">
    <property type="nucleotide sequence ID" value="XM_031152832.1"/>
</dbReference>
<dbReference type="AlphaFoldDB" id="A0A8H8QU90"/>
<dbReference type="FunFam" id="3.30.160.60:FF:000446">
    <property type="entry name" value="Zinc finger protein"/>
    <property type="match status" value="1"/>
</dbReference>
<evidence type="ECO:0000256" key="7">
    <source>
        <dbReference type="PROSITE-ProRule" id="PRU00042"/>
    </source>
</evidence>
<evidence type="ECO:0000313" key="10">
    <source>
        <dbReference type="EMBL" id="TVY22888.1"/>
    </source>
</evidence>
<dbReference type="PANTHER" id="PTHR40626:SF35">
    <property type="entry name" value="FINGER DOMAIN PROTEIN, PUTATIVE-RELATED"/>
    <property type="match status" value="1"/>
</dbReference>
<feature type="region of interest" description="Disordered" evidence="8">
    <location>
        <begin position="1"/>
        <end position="20"/>
    </location>
</feature>
<evidence type="ECO:0000256" key="4">
    <source>
        <dbReference type="ARBA" id="ARBA00022771"/>
    </source>
</evidence>
<evidence type="ECO:0000259" key="9">
    <source>
        <dbReference type="PROSITE" id="PS50157"/>
    </source>
</evidence>
<dbReference type="Gene3D" id="3.30.160.60">
    <property type="entry name" value="Classic Zinc Finger"/>
    <property type="match status" value="1"/>
</dbReference>
<gene>
    <name evidence="10" type="primary">hsr1</name>
    <name evidence="10" type="ORF">LHYA1_G007909</name>
</gene>
<dbReference type="GO" id="GO:0008270">
    <property type="term" value="F:zinc ion binding"/>
    <property type="evidence" value="ECO:0007669"/>
    <property type="project" value="UniProtKB-KW"/>
</dbReference>
<keyword evidence="4 7" id="KW-0863">Zinc-finger</keyword>
<feature type="domain" description="C2H2-type" evidence="9">
    <location>
        <begin position="110"/>
        <end position="132"/>
    </location>
</feature>
<dbReference type="Proteomes" id="UP000431533">
    <property type="component" value="Unassembled WGS sequence"/>
</dbReference>
<dbReference type="InterPro" id="IPR013087">
    <property type="entry name" value="Znf_C2H2_type"/>
</dbReference>
<dbReference type="GO" id="GO:0006351">
    <property type="term" value="P:DNA-templated transcription"/>
    <property type="evidence" value="ECO:0007669"/>
    <property type="project" value="InterPro"/>
</dbReference>
<evidence type="ECO:0000313" key="11">
    <source>
        <dbReference type="Proteomes" id="UP000431533"/>
    </source>
</evidence>
<dbReference type="CDD" id="cd12148">
    <property type="entry name" value="fungal_TF_MHR"/>
    <property type="match status" value="1"/>
</dbReference>
<feature type="compositionally biased region" description="Polar residues" evidence="8">
    <location>
        <begin position="55"/>
        <end position="69"/>
    </location>
</feature>
<keyword evidence="5" id="KW-0862">Zinc</keyword>
<dbReference type="PROSITE" id="PS00028">
    <property type="entry name" value="ZINC_FINGER_C2H2_1"/>
    <property type="match status" value="2"/>
</dbReference>
<protein>
    <submittedName>
        <fullName evidence="10">Hydrogen peroxide stress regulator</fullName>
    </submittedName>
</protein>
<dbReference type="SMART" id="SM00355">
    <property type="entry name" value="ZnF_C2H2"/>
    <property type="match status" value="2"/>
</dbReference>
<keyword evidence="6" id="KW-0539">Nucleus</keyword>
<evidence type="ECO:0000256" key="3">
    <source>
        <dbReference type="ARBA" id="ARBA00022737"/>
    </source>
</evidence>
<dbReference type="GeneID" id="41988107"/>
<dbReference type="InterPro" id="IPR036236">
    <property type="entry name" value="Znf_C2H2_sf"/>
</dbReference>
<dbReference type="InterPro" id="IPR051059">
    <property type="entry name" value="VerF-like"/>
</dbReference>
<dbReference type="GO" id="GO:0000785">
    <property type="term" value="C:chromatin"/>
    <property type="evidence" value="ECO:0007669"/>
    <property type="project" value="TreeGrafter"/>
</dbReference>
<dbReference type="PANTHER" id="PTHR40626">
    <property type="entry name" value="MIP31509P"/>
    <property type="match status" value="1"/>
</dbReference>
<evidence type="ECO:0000256" key="2">
    <source>
        <dbReference type="ARBA" id="ARBA00022723"/>
    </source>
</evidence>
<name>A0A8H8QU90_9HELO</name>
<feature type="domain" description="C2H2-type" evidence="9">
    <location>
        <begin position="138"/>
        <end position="165"/>
    </location>
</feature>
<comment type="subcellular location">
    <subcellularLocation>
        <location evidence="1">Nucleus</location>
    </subcellularLocation>
</comment>
<dbReference type="GO" id="GO:0005634">
    <property type="term" value="C:nucleus"/>
    <property type="evidence" value="ECO:0007669"/>
    <property type="project" value="UniProtKB-SubCell"/>
</dbReference>
<feature type="region of interest" description="Disordered" evidence="8">
    <location>
        <begin position="43"/>
        <end position="115"/>
    </location>
</feature>